<evidence type="ECO:0000256" key="1">
    <source>
        <dbReference type="SAM" id="MobiDB-lite"/>
    </source>
</evidence>
<dbReference type="Proteomes" id="UP000319257">
    <property type="component" value="Unassembled WGS sequence"/>
</dbReference>
<feature type="region of interest" description="Disordered" evidence="1">
    <location>
        <begin position="22"/>
        <end position="74"/>
    </location>
</feature>
<comment type="caution">
    <text evidence="2">The sequence shown here is derived from an EMBL/GenBank/DDBJ whole genome shotgun (WGS) entry which is preliminary data.</text>
</comment>
<sequence>MWKTISGMPVAVRDRVRSIFQHKPSTRKVLADSQRPGDDDARSHSSSGNDTGEKSSESFALEEELSTHEQDTDPFTAFEHEQFLRKWERDLLEHEEPLLRKSGMTHNARQKALNERQNTAMQMGKLAGFLGNAYKACRSCLVRLGIHKEARNLDAANHLDESIDPNTRYGSGEHYIEVVRGLTAKDAAIMKMRNVYVGLKCSYDVPPSHQQQSAISLPDAIHCEGSHTRVPLNLLELRFDDGLAVRLAQSLRDEIIGGLECYLQSFNKWLPVVEGPSLITRCQDAESWHNEAFCVLMLACMLLGRVSRPGLDETDILGSNELYISVTASQAALLARGVNNLDVLRSKILLALFEHLQANHVAAIGSLASAAAIAKSIELFRWQCLSEVTTISTGKDGDREACCLFILERLVRSVHDNWQDGTVVLFCPAPCPGLALVDEQQRLTVLSEACESCSNARIEGFANDSVSPVPTLLNRLVQAAFLLEMSMKSSVTPSSSQEIRQLGLKISTLACALHEDRCRGADVNCSILGLCVSSILILHQRVEPALEGDCLDHVTSALRMVFDRLNLVPAFQYKFSTIISPWELHCFYLAARTYKHLSYNWGEKVGEEAERAVGVVITTLESYSTGWKIAGELLAELR</sequence>
<dbReference type="GeneID" id="41974504"/>
<organism evidence="2 3">
    <name type="scientific">Thyridium curvatum</name>
    <dbReference type="NCBI Taxonomy" id="1093900"/>
    <lineage>
        <taxon>Eukaryota</taxon>
        <taxon>Fungi</taxon>
        <taxon>Dikarya</taxon>
        <taxon>Ascomycota</taxon>
        <taxon>Pezizomycotina</taxon>
        <taxon>Sordariomycetes</taxon>
        <taxon>Sordariomycetidae</taxon>
        <taxon>Thyridiales</taxon>
        <taxon>Thyridiaceae</taxon>
        <taxon>Thyridium</taxon>
    </lineage>
</organism>
<accession>A0A507B537</accession>
<reference evidence="2 3" key="1">
    <citation type="submission" date="2019-06" db="EMBL/GenBank/DDBJ databases">
        <title>Draft genome sequence of the filamentous fungus Phialemoniopsis curvata isolated from diesel fuel.</title>
        <authorList>
            <person name="Varaljay V.A."/>
            <person name="Lyon W.J."/>
            <person name="Crouch A.L."/>
            <person name="Drake C.E."/>
            <person name="Hollomon J.M."/>
            <person name="Nadeau L.J."/>
            <person name="Nunn H.S."/>
            <person name="Stevenson B.S."/>
            <person name="Bojanowski C.L."/>
            <person name="Crookes-Goodson W.J."/>
        </authorList>
    </citation>
    <scope>NUCLEOTIDE SEQUENCE [LARGE SCALE GENOMIC DNA]</scope>
    <source>
        <strain evidence="2 3">D216</strain>
    </source>
</reference>
<protein>
    <submittedName>
        <fullName evidence="2">Uncharacterized protein</fullName>
    </submittedName>
</protein>
<name>A0A507B537_9PEZI</name>
<evidence type="ECO:0000313" key="2">
    <source>
        <dbReference type="EMBL" id="TPX12171.1"/>
    </source>
</evidence>
<gene>
    <name evidence="2" type="ORF">E0L32_007057</name>
</gene>
<dbReference type="EMBL" id="SKBQ01000042">
    <property type="protein sequence ID" value="TPX12171.1"/>
    <property type="molecule type" value="Genomic_DNA"/>
</dbReference>
<evidence type="ECO:0000313" key="3">
    <source>
        <dbReference type="Proteomes" id="UP000319257"/>
    </source>
</evidence>
<keyword evidence="3" id="KW-1185">Reference proteome</keyword>
<dbReference type="OrthoDB" id="270167at2759"/>
<dbReference type="AlphaFoldDB" id="A0A507B537"/>
<proteinExistence type="predicted"/>
<dbReference type="RefSeq" id="XP_030993882.1">
    <property type="nucleotide sequence ID" value="XM_031141759.1"/>
</dbReference>
<dbReference type="InParanoid" id="A0A507B537"/>